<reference evidence="9 10" key="1">
    <citation type="journal article" date="2012" name="Environ. Microbiol.">
        <title>The genome of the ammonia-oxidizing Candidatus Nitrososphaera gargensis: insights into metabolic versatility and environmental adaptations.</title>
        <authorList>
            <person name="Spang A."/>
            <person name="Poehlein A."/>
            <person name="Offre P."/>
            <person name="Zumbragel S."/>
            <person name="Haider S."/>
            <person name="Rychlik N."/>
            <person name="Nowka B."/>
            <person name="Schmeisser C."/>
            <person name="Lebedeva E.V."/>
            <person name="Rattei T."/>
            <person name="Bohm C."/>
            <person name="Schmid M."/>
            <person name="Galushko A."/>
            <person name="Hatzenpichler R."/>
            <person name="Weinmaier T."/>
            <person name="Daniel R."/>
            <person name="Schleper C."/>
            <person name="Spieck E."/>
            <person name="Streit W."/>
            <person name="Wagner M."/>
        </authorList>
    </citation>
    <scope>NUCLEOTIDE SEQUENCE [LARGE SCALE GENOMIC DNA]</scope>
    <source>
        <strain evidence="10">Ga9.2</strain>
    </source>
</reference>
<dbReference type="KEGG" id="nga:Ngar_c35340"/>
<dbReference type="EMBL" id="CP002408">
    <property type="protein sequence ID" value="AFU60447.1"/>
    <property type="molecule type" value="Genomic_DNA"/>
</dbReference>
<dbReference type="InterPro" id="IPR006364">
    <property type="entry name" value="CobI/CbiL/CobIJ_dom"/>
</dbReference>
<keyword evidence="3" id="KW-0169">Cobalamin biosynthesis</keyword>
<proteinExistence type="inferred from homology"/>
<dbReference type="GO" id="GO:0009236">
    <property type="term" value="P:cobalamin biosynthetic process"/>
    <property type="evidence" value="ECO:0007669"/>
    <property type="project" value="UniProtKB-UniRule"/>
</dbReference>
<dbReference type="GO" id="GO:0043781">
    <property type="term" value="F:cobalt-factor II C20-methyltransferase activity"/>
    <property type="evidence" value="ECO:0007669"/>
    <property type="project" value="UniProtKB-EC"/>
</dbReference>
<dbReference type="FunCoup" id="K0IMN9">
    <property type="interactions" value="61"/>
</dbReference>
<evidence type="ECO:0000256" key="4">
    <source>
        <dbReference type="ARBA" id="ARBA00022603"/>
    </source>
</evidence>
<dbReference type="GO" id="GO:0030788">
    <property type="term" value="F:precorrin-2 C20-methyltransferase activity"/>
    <property type="evidence" value="ECO:0007669"/>
    <property type="project" value="UniProtKB-EC"/>
</dbReference>
<dbReference type="STRING" id="1237085.Ngar_c35340"/>
<dbReference type="InterPro" id="IPR014776">
    <property type="entry name" value="4pyrrole_Mease_sub2"/>
</dbReference>
<dbReference type="InterPro" id="IPR000878">
    <property type="entry name" value="4pyrrol_Mease"/>
</dbReference>
<organism evidence="9 10">
    <name type="scientific">Nitrososphaera gargensis (strain Ga9.2)</name>
    <dbReference type="NCBI Taxonomy" id="1237085"/>
    <lineage>
        <taxon>Archaea</taxon>
        <taxon>Nitrososphaerota</taxon>
        <taxon>Nitrososphaeria</taxon>
        <taxon>Nitrososphaerales</taxon>
        <taxon>Nitrososphaeraceae</taxon>
        <taxon>Nitrososphaera</taxon>
    </lineage>
</organism>
<comment type="pathway">
    <text evidence="1">Cofactor biosynthesis; adenosylcobalamin biosynthesis.</text>
</comment>
<evidence type="ECO:0000256" key="3">
    <source>
        <dbReference type="ARBA" id="ARBA00022573"/>
    </source>
</evidence>
<dbReference type="SUPFAM" id="SSF53790">
    <property type="entry name" value="Tetrapyrrole methylase"/>
    <property type="match status" value="1"/>
</dbReference>
<dbReference type="EC" id="2.1.1.151" evidence="9"/>
<dbReference type="CDD" id="cd11645">
    <property type="entry name" value="Precorrin_2_C20_MT"/>
    <property type="match status" value="1"/>
</dbReference>
<evidence type="ECO:0000256" key="7">
    <source>
        <dbReference type="PIRNR" id="PIRNR036427"/>
    </source>
</evidence>
<evidence type="ECO:0000313" key="10">
    <source>
        <dbReference type="Proteomes" id="UP000008037"/>
    </source>
</evidence>
<dbReference type="AlphaFoldDB" id="K0IMN9"/>
<dbReference type="PANTHER" id="PTHR43467">
    <property type="entry name" value="COBALT-PRECORRIN-2 C(20)-METHYLTRANSFERASE"/>
    <property type="match status" value="1"/>
</dbReference>
<evidence type="ECO:0000313" key="9">
    <source>
        <dbReference type="EMBL" id="AFU60447.1"/>
    </source>
</evidence>
<dbReference type="Gene3D" id="3.40.1010.10">
    <property type="entry name" value="Cobalt-precorrin-4 Transmethylase, Domain 1"/>
    <property type="match status" value="1"/>
</dbReference>
<dbReference type="Proteomes" id="UP000008037">
    <property type="component" value="Chromosome"/>
</dbReference>
<evidence type="ECO:0000256" key="2">
    <source>
        <dbReference type="ARBA" id="ARBA00005879"/>
    </source>
</evidence>
<dbReference type="InterPro" id="IPR035996">
    <property type="entry name" value="4pyrrol_Methylase_sf"/>
</dbReference>
<dbReference type="UniPathway" id="UPA00148"/>
<keyword evidence="5 9" id="KW-0808">Transferase</keyword>
<evidence type="ECO:0000256" key="5">
    <source>
        <dbReference type="ARBA" id="ARBA00022679"/>
    </source>
</evidence>
<dbReference type="EC" id="2.1.1.130" evidence="9"/>
<keyword evidence="4 9" id="KW-0489">Methyltransferase</keyword>
<dbReference type="InterPro" id="IPR014777">
    <property type="entry name" value="4pyrrole_Mease_sub1"/>
</dbReference>
<keyword evidence="10" id="KW-1185">Reference proteome</keyword>
<comment type="similarity">
    <text evidence="2 7">Belongs to the precorrin methyltransferase family.</text>
</comment>
<dbReference type="Gene3D" id="3.30.950.10">
    <property type="entry name" value="Methyltransferase, Cobalt-precorrin-4 Transmethylase, Domain 2"/>
    <property type="match status" value="1"/>
</dbReference>
<dbReference type="PANTHER" id="PTHR43467:SF2">
    <property type="entry name" value="COBALT-PRECORRIN-2 C(20)-METHYLTRANSFERASE"/>
    <property type="match status" value="1"/>
</dbReference>
<evidence type="ECO:0000256" key="6">
    <source>
        <dbReference type="ARBA" id="ARBA00022691"/>
    </source>
</evidence>
<dbReference type="NCBIfam" id="TIGR01467">
    <property type="entry name" value="cobI_cbiL"/>
    <property type="match status" value="1"/>
</dbReference>
<accession>K0IMN9</accession>
<protein>
    <submittedName>
        <fullName evidence="9">Precorrin-2 C20-methyltransferase</fullName>
        <ecNumber evidence="9">2.1.1.130</ecNumber>
        <ecNumber evidence="9">2.1.1.151</ecNumber>
    </submittedName>
</protein>
<keyword evidence="6" id="KW-0949">S-adenosyl-L-methionine</keyword>
<name>K0IMN9_NITGG</name>
<dbReference type="GO" id="GO:0032259">
    <property type="term" value="P:methylation"/>
    <property type="evidence" value="ECO:0007669"/>
    <property type="project" value="UniProtKB-KW"/>
</dbReference>
<evidence type="ECO:0000256" key="1">
    <source>
        <dbReference type="ARBA" id="ARBA00004953"/>
    </source>
</evidence>
<gene>
    <name evidence="9" type="primary">cobI</name>
    <name evidence="9" type="ordered locus">Ngar_c35340</name>
</gene>
<sequence length="273" mass="30048">MPHQGDQDNRPLHGRTTVPVVDLNCRERVQQPMKLFCVGCGPGDPELLTVRAVNLIKSAEVVFAPTAREGKSSIALSVVEKYVSKTAKTASLVFPMVKDKESLKDYWKRNADDIAAAVRSGKKVVYLTVGDPALYSTWIYVHRELKRNHKDIEVEIVPGIASMFAIAAKAGISLAEGEETVAIVPACYDMDRVRRTAAACDTVIFLKDGRYFDSVIEMLGESGFPDNANIAIAQDVSDEGEILDVKKLSELRGKKGPTEKYFSIMVAKKNARE</sequence>
<feature type="domain" description="Tetrapyrrole methylase" evidence="8">
    <location>
        <begin position="34"/>
        <end position="251"/>
    </location>
</feature>
<evidence type="ECO:0000259" key="8">
    <source>
        <dbReference type="Pfam" id="PF00590"/>
    </source>
</evidence>
<dbReference type="PIRSF" id="PIRSF036427">
    <property type="entry name" value="Precrrn-2_mtase"/>
    <property type="match status" value="1"/>
</dbReference>
<dbReference type="HOGENOM" id="CLU_076014_2_1_2"/>
<dbReference type="InterPro" id="IPR012382">
    <property type="entry name" value="CobI/CbiL"/>
</dbReference>
<dbReference type="InParanoid" id="K0IMN9"/>
<dbReference type="Pfam" id="PF00590">
    <property type="entry name" value="TP_methylase"/>
    <property type="match status" value="1"/>
</dbReference>